<dbReference type="Pfam" id="PF11391">
    <property type="entry name" value="DUF2798"/>
    <property type="match status" value="1"/>
</dbReference>
<dbReference type="Proteomes" id="UP000256829">
    <property type="component" value="Unassembled WGS sequence"/>
</dbReference>
<feature type="transmembrane region" description="Helical" evidence="1">
    <location>
        <begin position="111"/>
        <end position="130"/>
    </location>
</feature>
<dbReference type="AlphaFoldDB" id="A0A3D8VEK0"/>
<feature type="transmembrane region" description="Helical" evidence="1">
    <location>
        <begin position="78"/>
        <end position="99"/>
    </location>
</feature>
<protein>
    <submittedName>
        <fullName evidence="2">DUF2798 domain-containing protein</fullName>
    </submittedName>
</protein>
<dbReference type="InterPro" id="IPR021529">
    <property type="entry name" value="DUF2798"/>
</dbReference>
<name>A0A3D8VEK0_9GAMM</name>
<evidence type="ECO:0000256" key="1">
    <source>
        <dbReference type="SAM" id="Phobius"/>
    </source>
</evidence>
<evidence type="ECO:0000313" key="3">
    <source>
        <dbReference type="Proteomes" id="UP000256829"/>
    </source>
</evidence>
<gene>
    <name evidence="2" type="ORF">DX912_07975</name>
</gene>
<keyword evidence="1" id="KW-0812">Transmembrane</keyword>
<sequence length="158" mass="16652">MALRGCVLGTRIVAHACDGAMYRKTHDGAAMARFADSPADGTVLPPDTGLSARGRVPNLSLLPRNGMPAMLTPRQAQFAFVPLVVTLMSGVMSFAMIALHRGFGPGLVEAWLRGWPVAFAVALPAAWVILPGVRALLARVTKVCSEATGSSRRLGRMG</sequence>
<organism evidence="2 3">
    <name type="scientific">Lysobacter soli</name>
    <dbReference type="NCBI Taxonomy" id="453783"/>
    <lineage>
        <taxon>Bacteria</taxon>
        <taxon>Pseudomonadati</taxon>
        <taxon>Pseudomonadota</taxon>
        <taxon>Gammaproteobacteria</taxon>
        <taxon>Lysobacterales</taxon>
        <taxon>Lysobacteraceae</taxon>
        <taxon>Lysobacter</taxon>
    </lineage>
</organism>
<accession>A0A3D8VEK0</accession>
<keyword evidence="1" id="KW-1133">Transmembrane helix</keyword>
<keyword evidence="1" id="KW-0472">Membrane</keyword>
<keyword evidence="3" id="KW-1185">Reference proteome</keyword>
<evidence type="ECO:0000313" key="2">
    <source>
        <dbReference type="EMBL" id="RDY67837.1"/>
    </source>
</evidence>
<dbReference type="EMBL" id="QTJR01000004">
    <property type="protein sequence ID" value="RDY67837.1"/>
    <property type="molecule type" value="Genomic_DNA"/>
</dbReference>
<reference evidence="2 3" key="1">
    <citation type="submission" date="2018-08" db="EMBL/GenBank/DDBJ databases">
        <title>Lysobacter soli KCTC 22011, whole genome shotgun sequence.</title>
        <authorList>
            <person name="Zhang X."/>
            <person name="Feng G."/>
            <person name="Zhu H."/>
        </authorList>
    </citation>
    <scope>NUCLEOTIDE SEQUENCE [LARGE SCALE GENOMIC DNA]</scope>
    <source>
        <strain evidence="2 3">KCTC 22011</strain>
    </source>
</reference>
<comment type="caution">
    <text evidence="2">The sequence shown here is derived from an EMBL/GenBank/DDBJ whole genome shotgun (WGS) entry which is preliminary data.</text>
</comment>
<proteinExistence type="predicted"/>